<dbReference type="PROSITE" id="PS00237">
    <property type="entry name" value="G_PROTEIN_RECEP_F1_1"/>
    <property type="match status" value="1"/>
</dbReference>
<proteinExistence type="inferred from homology"/>
<gene>
    <name evidence="15" type="primary">TAAR1</name>
</gene>
<evidence type="ECO:0000256" key="11">
    <source>
        <dbReference type="ARBA" id="ARBA00039439"/>
    </source>
</evidence>
<reference evidence="15 16" key="1">
    <citation type="submission" date="2020-10" db="EMBL/GenBank/DDBJ databases">
        <title>Pygocentrus nattereri (red-bellied piranha) genome, fPygNat1, primary haplotype.</title>
        <authorList>
            <person name="Myers G."/>
            <person name="Meyer A."/>
            <person name="Karagic N."/>
            <person name="Pippel M."/>
            <person name="Winkler S."/>
            <person name="Tracey A."/>
            <person name="Wood J."/>
            <person name="Formenti G."/>
            <person name="Howe K."/>
            <person name="Fedrigo O."/>
            <person name="Jarvis E.D."/>
        </authorList>
    </citation>
    <scope>NUCLEOTIDE SEQUENCE [LARGE SCALE GENOMIC DNA]</scope>
</reference>
<evidence type="ECO:0000256" key="6">
    <source>
        <dbReference type="ARBA" id="ARBA00023136"/>
    </source>
</evidence>
<dbReference type="PANTHER" id="PTHR24249:SF415">
    <property type="entry name" value="TRACE AMINE-ASSOCIATED RECEPTOR 1"/>
    <property type="match status" value="1"/>
</dbReference>
<reference evidence="15" key="2">
    <citation type="submission" date="2025-08" db="UniProtKB">
        <authorList>
            <consortium name="Ensembl"/>
        </authorList>
    </citation>
    <scope>IDENTIFICATION</scope>
</reference>
<keyword evidence="10 12" id="KW-0807">Transducer</keyword>
<evidence type="ECO:0000259" key="14">
    <source>
        <dbReference type="PROSITE" id="PS50262"/>
    </source>
</evidence>
<dbReference type="GO" id="GO:0005886">
    <property type="term" value="C:plasma membrane"/>
    <property type="evidence" value="ECO:0007669"/>
    <property type="project" value="UniProtKB-SubCell"/>
</dbReference>
<keyword evidence="7" id="KW-1015">Disulfide bond</keyword>
<evidence type="ECO:0000256" key="1">
    <source>
        <dbReference type="ARBA" id="ARBA00004651"/>
    </source>
</evidence>
<reference evidence="15" key="3">
    <citation type="submission" date="2025-09" db="UniProtKB">
        <authorList>
            <consortium name="Ensembl"/>
        </authorList>
    </citation>
    <scope>IDENTIFICATION</scope>
</reference>
<dbReference type="InterPro" id="IPR050569">
    <property type="entry name" value="TAAR"/>
</dbReference>
<dbReference type="InterPro" id="IPR017452">
    <property type="entry name" value="GPCR_Rhodpsn_7TM"/>
</dbReference>
<dbReference type="FunFam" id="1.20.1070.10:FF:000030">
    <property type="entry name" value="trace amine-associated receptor 1"/>
    <property type="match status" value="1"/>
</dbReference>
<keyword evidence="16" id="KW-1185">Reference proteome</keyword>
<sequence length="330" mass="37415">MNMSQNGSIRNISLCYDHHPNSCQRFIYPLAMRVIIYFAIGVIVLLTLFGNLLVIIAITHFKQLHTPTNYLTLSLAVADLLVGGIVMPPSMIRSVETCWYLGSFFCKIHSSLDVSLCTVSLMNLVFISFDRYYAVCHPLLYHSKITPAATLVMIAVFWMGFGMIFLELNILGNEDFYHNNFACEGACMVFQAKVGGLVFSALCFYIPAVIILSVYVKILHTAQRQARAIRSTNTHMKTAVEKANMSKSEKKATKTLAIIMGVFLSFWVPFFLCNAIDPFTGYSVPPLLFDVFLWVGYFNSTCNPIVYAFFYSWFRHAFRVILHKQPTGRF</sequence>
<feature type="transmembrane region" description="Helical" evidence="13">
    <location>
        <begin position="112"/>
        <end position="133"/>
    </location>
</feature>
<feature type="transmembrane region" description="Helical" evidence="13">
    <location>
        <begin position="34"/>
        <end position="58"/>
    </location>
</feature>
<dbReference type="GeneTree" id="ENSGT00950000182934"/>
<feature type="domain" description="G-protein coupled receptors family 1 profile" evidence="14">
    <location>
        <begin position="50"/>
        <end position="307"/>
    </location>
</feature>
<keyword evidence="8 12" id="KW-0675">Receptor</keyword>
<evidence type="ECO:0000256" key="5">
    <source>
        <dbReference type="ARBA" id="ARBA00023040"/>
    </source>
</evidence>
<keyword evidence="3 12" id="KW-0812">Transmembrane</keyword>
<dbReference type="AlphaFoldDB" id="A0A3B4CYG9"/>
<dbReference type="Proteomes" id="UP001501920">
    <property type="component" value="Chromosome 4"/>
</dbReference>
<dbReference type="GO" id="GO:0001594">
    <property type="term" value="F:trace-amine receptor activity"/>
    <property type="evidence" value="ECO:0007669"/>
    <property type="project" value="InterPro"/>
</dbReference>
<dbReference type="Gene3D" id="1.20.1070.10">
    <property type="entry name" value="Rhodopsin 7-helix transmembrane proteins"/>
    <property type="match status" value="1"/>
</dbReference>
<feature type="transmembrane region" description="Helical" evidence="13">
    <location>
        <begin position="292"/>
        <end position="314"/>
    </location>
</feature>
<feature type="transmembrane region" description="Helical" evidence="13">
    <location>
        <begin position="255"/>
        <end position="272"/>
    </location>
</feature>
<dbReference type="SMART" id="SM01381">
    <property type="entry name" value="7TM_GPCR_Srsx"/>
    <property type="match status" value="1"/>
</dbReference>
<dbReference type="PROSITE" id="PS50262">
    <property type="entry name" value="G_PROTEIN_RECEP_F1_2"/>
    <property type="match status" value="1"/>
</dbReference>
<accession>A0A3B4CYG9</accession>
<protein>
    <recommendedName>
        <fullName evidence="11">Trace amine-associated receptor 1</fullName>
    </recommendedName>
</protein>
<name>A0A3B4CYG9_PYGNA</name>
<dbReference type="STRING" id="42514.ENSPNAP00000016373"/>
<dbReference type="OMA" id="FMITICW"/>
<dbReference type="Ensembl" id="ENSPNAT00000024854.2">
    <property type="protein sequence ID" value="ENSPNAP00000016373.2"/>
    <property type="gene ID" value="ENSPNAG00000032166.1"/>
</dbReference>
<feature type="transmembrane region" description="Helical" evidence="13">
    <location>
        <begin position="145"/>
        <end position="166"/>
    </location>
</feature>
<dbReference type="Pfam" id="PF00001">
    <property type="entry name" value="7tm_1"/>
    <property type="match status" value="1"/>
</dbReference>
<evidence type="ECO:0000256" key="8">
    <source>
        <dbReference type="ARBA" id="ARBA00023170"/>
    </source>
</evidence>
<evidence type="ECO:0000256" key="10">
    <source>
        <dbReference type="ARBA" id="ARBA00023224"/>
    </source>
</evidence>
<comment type="subcellular location">
    <subcellularLocation>
        <location evidence="1">Cell membrane</location>
        <topology evidence="1">Multi-pass membrane protein</topology>
    </subcellularLocation>
</comment>
<keyword evidence="2" id="KW-1003">Cell membrane</keyword>
<keyword evidence="4 13" id="KW-1133">Transmembrane helix</keyword>
<dbReference type="InterPro" id="IPR000276">
    <property type="entry name" value="GPCR_Rhodpsn"/>
</dbReference>
<evidence type="ECO:0000313" key="15">
    <source>
        <dbReference type="Ensembl" id="ENSPNAP00000016373.2"/>
    </source>
</evidence>
<feature type="transmembrane region" description="Helical" evidence="13">
    <location>
        <begin position="197"/>
        <end position="218"/>
    </location>
</feature>
<comment type="similarity">
    <text evidence="12">Belongs to the G-protein coupled receptor 1 family.</text>
</comment>
<evidence type="ECO:0000256" key="3">
    <source>
        <dbReference type="ARBA" id="ARBA00022692"/>
    </source>
</evidence>
<dbReference type="PRINTS" id="PR00237">
    <property type="entry name" value="GPCRRHODOPSN"/>
</dbReference>
<keyword evidence="6 13" id="KW-0472">Membrane</keyword>
<feature type="transmembrane region" description="Helical" evidence="13">
    <location>
        <begin position="70"/>
        <end position="92"/>
    </location>
</feature>
<dbReference type="PRINTS" id="PR01830">
    <property type="entry name" value="TRACEAMINER"/>
</dbReference>
<evidence type="ECO:0000256" key="7">
    <source>
        <dbReference type="ARBA" id="ARBA00023157"/>
    </source>
</evidence>
<dbReference type="PANTHER" id="PTHR24249">
    <property type="entry name" value="HISTAMINE RECEPTOR-RELATED G-PROTEIN COUPLED RECEPTOR"/>
    <property type="match status" value="1"/>
</dbReference>
<dbReference type="CDD" id="cd15314">
    <property type="entry name" value="7tmA_TAAR1"/>
    <property type="match status" value="1"/>
</dbReference>
<dbReference type="InterPro" id="IPR009132">
    <property type="entry name" value="TAAR_fam"/>
</dbReference>
<keyword evidence="9" id="KW-0325">Glycoprotein</keyword>
<evidence type="ECO:0000256" key="13">
    <source>
        <dbReference type="SAM" id="Phobius"/>
    </source>
</evidence>
<keyword evidence="5 12" id="KW-0297">G-protein coupled receptor</keyword>
<evidence type="ECO:0000256" key="2">
    <source>
        <dbReference type="ARBA" id="ARBA00022475"/>
    </source>
</evidence>
<evidence type="ECO:0000256" key="12">
    <source>
        <dbReference type="RuleBase" id="RU000688"/>
    </source>
</evidence>
<organism evidence="15 16">
    <name type="scientific">Pygocentrus nattereri</name>
    <name type="common">Red-bellied piranha</name>
    <dbReference type="NCBI Taxonomy" id="42514"/>
    <lineage>
        <taxon>Eukaryota</taxon>
        <taxon>Metazoa</taxon>
        <taxon>Chordata</taxon>
        <taxon>Craniata</taxon>
        <taxon>Vertebrata</taxon>
        <taxon>Euteleostomi</taxon>
        <taxon>Actinopterygii</taxon>
        <taxon>Neopterygii</taxon>
        <taxon>Teleostei</taxon>
        <taxon>Ostariophysi</taxon>
        <taxon>Characiformes</taxon>
        <taxon>Characoidei</taxon>
        <taxon>Pygocentrus</taxon>
    </lineage>
</organism>
<evidence type="ECO:0000256" key="9">
    <source>
        <dbReference type="ARBA" id="ARBA00023180"/>
    </source>
</evidence>
<dbReference type="SUPFAM" id="SSF81321">
    <property type="entry name" value="Family A G protein-coupled receptor-like"/>
    <property type="match status" value="1"/>
</dbReference>
<evidence type="ECO:0000313" key="16">
    <source>
        <dbReference type="Proteomes" id="UP001501920"/>
    </source>
</evidence>
<evidence type="ECO:0000256" key="4">
    <source>
        <dbReference type="ARBA" id="ARBA00022989"/>
    </source>
</evidence>